<dbReference type="AlphaFoldDB" id="A0A4Y2UQU8"/>
<keyword evidence="2" id="KW-1185">Reference proteome</keyword>
<reference evidence="1 2" key="1">
    <citation type="journal article" date="2019" name="Sci. Rep.">
        <title>Orb-weaving spider Araneus ventricosus genome elucidates the spidroin gene catalogue.</title>
        <authorList>
            <person name="Kono N."/>
            <person name="Nakamura H."/>
            <person name="Ohtoshi R."/>
            <person name="Moran D.A.P."/>
            <person name="Shinohara A."/>
            <person name="Yoshida Y."/>
            <person name="Fujiwara M."/>
            <person name="Mori M."/>
            <person name="Tomita M."/>
            <person name="Arakawa K."/>
        </authorList>
    </citation>
    <scope>NUCLEOTIDE SEQUENCE [LARGE SCALE GENOMIC DNA]</scope>
</reference>
<evidence type="ECO:0000313" key="2">
    <source>
        <dbReference type="Proteomes" id="UP000499080"/>
    </source>
</evidence>
<evidence type="ECO:0000313" key="1">
    <source>
        <dbReference type="EMBL" id="GBO15429.1"/>
    </source>
</evidence>
<dbReference type="OrthoDB" id="6417681at2759"/>
<sequence length="108" mass="12504">MKSNHPRTVREDAATQEEDPYWVTVGRNSVSLACLFYPLGENRRFERVEENIAVGSEVFRVQVYPRHEFKLEPVDNSLSDINFFRVESIDNTTVSIKVAKSLEDLVDR</sequence>
<organism evidence="1 2">
    <name type="scientific">Araneus ventricosus</name>
    <name type="common">Orbweaver spider</name>
    <name type="synonym">Epeira ventricosa</name>
    <dbReference type="NCBI Taxonomy" id="182803"/>
    <lineage>
        <taxon>Eukaryota</taxon>
        <taxon>Metazoa</taxon>
        <taxon>Ecdysozoa</taxon>
        <taxon>Arthropoda</taxon>
        <taxon>Chelicerata</taxon>
        <taxon>Arachnida</taxon>
        <taxon>Araneae</taxon>
        <taxon>Araneomorphae</taxon>
        <taxon>Entelegynae</taxon>
        <taxon>Araneoidea</taxon>
        <taxon>Araneidae</taxon>
        <taxon>Araneus</taxon>
    </lineage>
</organism>
<protein>
    <submittedName>
        <fullName evidence="1">Uncharacterized protein</fullName>
    </submittedName>
</protein>
<gene>
    <name evidence="1" type="ORF">AVEN_86_1</name>
</gene>
<proteinExistence type="predicted"/>
<accession>A0A4Y2UQU8</accession>
<dbReference type="EMBL" id="BGPR01039472">
    <property type="protein sequence ID" value="GBO15429.1"/>
    <property type="molecule type" value="Genomic_DNA"/>
</dbReference>
<name>A0A4Y2UQU8_ARAVE</name>
<comment type="caution">
    <text evidence="1">The sequence shown here is derived from an EMBL/GenBank/DDBJ whole genome shotgun (WGS) entry which is preliminary data.</text>
</comment>
<dbReference type="Proteomes" id="UP000499080">
    <property type="component" value="Unassembled WGS sequence"/>
</dbReference>
<feature type="non-terminal residue" evidence="1">
    <location>
        <position position="108"/>
    </location>
</feature>